<dbReference type="EMBL" id="SPUK01000001">
    <property type="protein sequence ID" value="TQW00488.1"/>
    <property type="molecule type" value="Genomic_DNA"/>
</dbReference>
<dbReference type="Proteomes" id="UP000315783">
    <property type="component" value="Unassembled WGS sequence"/>
</dbReference>
<dbReference type="OrthoDB" id="5391496at2759"/>
<evidence type="ECO:0000313" key="2">
    <source>
        <dbReference type="EMBL" id="TQW00488.1"/>
    </source>
</evidence>
<organism evidence="2 3">
    <name type="scientific">Cordyceps javanica</name>
    <dbReference type="NCBI Taxonomy" id="43265"/>
    <lineage>
        <taxon>Eukaryota</taxon>
        <taxon>Fungi</taxon>
        <taxon>Dikarya</taxon>
        <taxon>Ascomycota</taxon>
        <taxon>Pezizomycotina</taxon>
        <taxon>Sordariomycetes</taxon>
        <taxon>Hypocreomycetidae</taxon>
        <taxon>Hypocreales</taxon>
        <taxon>Cordycipitaceae</taxon>
        <taxon>Cordyceps</taxon>
    </lineage>
</organism>
<evidence type="ECO:0000256" key="1">
    <source>
        <dbReference type="SAM" id="MobiDB-lite"/>
    </source>
</evidence>
<feature type="region of interest" description="Disordered" evidence="1">
    <location>
        <begin position="165"/>
        <end position="185"/>
    </location>
</feature>
<name>A0A545WCG3_9HYPO</name>
<dbReference type="AlphaFoldDB" id="A0A545WCG3"/>
<proteinExistence type="predicted"/>
<protein>
    <submittedName>
        <fullName evidence="2">Uncharacterized protein</fullName>
    </submittedName>
</protein>
<keyword evidence="3" id="KW-1185">Reference proteome</keyword>
<sequence length="238" mass="25785">MAAHTTRLLILPPSTPAAFLTHVLEARQPPSTVLICASRPAFLQAAVAELHHSSSSSSDPPDVLRATLGRVAIARHVHTAFIPSVTHLRAYLSVFPFHKNEQQQQQQQQHTLLVYGFLDVHRDAGEAWSAQGIGCSAACVVEAAARAGLTAVVLMEPTSWECVGGAGAGAGDDDDDGLPQQEEKEKERWAVYEEQIPVLGTTAGIREDGTWGVPCTSARAILERWFTFNVSWDNQVEI</sequence>
<comment type="caution">
    <text evidence="2">The sequence shown here is derived from an EMBL/GenBank/DDBJ whole genome shotgun (WGS) entry which is preliminary data.</text>
</comment>
<reference evidence="2 3" key="1">
    <citation type="journal article" date="2019" name="Appl. Microbiol. Biotechnol.">
        <title>Genome sequence of Isaria javanica and comparative genome analysis insights into family S53 peptidase evolution in fungal entomopathogens.</title>
        <authorList>
            <person name="Lin R."/>
            <person name="Zhang X."/>
            <person name="Xin B."/>
            <person name="Zou M."/>
            <person name="Gao Y."/>
            <person name="Qin F."/>
            <person name="Hu Q."/>
            <person name="Xie B."/>
            <person name="Cheng X."/>
        </authorList>
    </citation>
    <scope>NUCLEOTIDE SEQUENCE [LARGE SCALE GENOMIC DNA]</scope>
    <source>
        <strain evidence="2 3">IJ1G</strain>
    </source>
</reference>
<evidence type="ECO:0000313" key="3">
    <source>
        <dbReference type="Proteomes" id="UP000315783"/>
    </source>
</evidence>
<accession>A0A545WCG3</accession>
<gene>
    <name evidence="2" type="ORF">IF1G_00419</name>
</gene>